<protein>
    <submittedName>
        <fullName evidence="2">Uncharacterized protein</fullName>
    </submittedName>
</protein>
<gene>
    <name evidence="2" type="ordered locus">BAD_1543</name>
</gene>
<reference evidence="2 3" key="1">
    <citation type="submission" date="2006-12" db="EMBL/GenBank/DDBJ databases">
        <title>Bifidobacterium adolescentis complete genome sequence.</title>
        <authorList>
            <person name="Suzuki T."/>
            <person name="Tsuda Y."/>
            <person name="Kanou N."/>
            <person name="Inoue T."/>
            <person name="Kumazaki K."/>
            <person name="Nagano S."/>
            <person name="Hirai S."/>
            <person name="Tanaka K."/>
            <person name="Watanabe K."/>
        </authorList>
    </citation>
    <scope>NUCLEOTIDE SEQUENCE [LARGE SCALE GENOMIC DNA]</scope>
    <source>
        <strain evidence="3">ATCC 15703 / DSM 20083 / NCTC 11814 / E194a</strain>
    </source>
</reference>
<accession>A1A3P1</accession>
<dbReference type="KEGG" id="bad:BAD_1543"/>
<dbReference type="Proteomes" id="UP000008702">
    <property type="component" value="Chromosome"/>
</dbReference>
<evidence type="ECO:0000256" key="1">
    <source>
        <dbReference type="SAM" id="MobiDB-lite"/>
    </source>
</evidence>
<dbReference type="HOGENOM" id="CLU_2033539_0_0_11"/>
<dbReference type="STRING" id="367928.BAD_1543"/>
<keyword evidence="3" id="KW-1185">Reference proteome</keyword>
<sequence>MLISVKNRGRACGGYRKVRSVQCQELRSPQRPANTWGLSMLWNQSLSIEFAIPRNSVTTACAGMPRVVRLPRFSARPAWIRRSSVTSASSVASPAGRRRMPRRPLRSRRLRSSRTQVLRFV</sequence>
<organism evidence="2 3">
    <name type="scientific">Bifidobacterium adolescentis (strain ATCC 15703 / DSM 20083 / NCTC 11814 / E194a)</name>
    <dbReference type="NCBI Taxonomy" id="367928"/>
    <lineage>
        <taxon>Bacteria</taxon>
        <taxon>Bacillati</taxon>
        <taxon>Actinomycetota</taxon>
        <taxon>Actinomycetes</taxon>
        <taxon>Bifidobacteriales</taxon>
        <taxon>Bifidobacteriaceae</taxon>
        <taxon>Bifidobacterium</taxon>
    </lineage>
</organism>
<name>A1A3P1_BIFAA</name>
<feature type="compositionally biased region" description="Basic residues" evidence="1">
    <location>
        <begin position="96"/>
        <end position="112"/>
    </location>
</feature>
<dbReference type="AlphaFoldDB" id="A1A3P1"/>
<dbReference type="EMBL" id="AP009256">
    <property type="protein sequence ID" value="BAF40324.1"/>
    <property type="molecule type" value="Genomic_DNA"/>
</dbReference>
<feature type="region of interest" description="Disordered" evidence="1">
    <location>
        <begin position="83"/>
        <end position="114"/>
    </location>
</feature>
<proteinExistence type="predicted"/>
<feature type="compositionally biased region" description="Low complexity" evidence="1">
    <location>
        <begin position="83"/>
        <end position="93"/>
    </location>
</feature>
<evidence type="ECO:0000313" key="3">
    <source>
        <dbReference type="Proteomes" id="UP000008702"/>
    </source>
</evidence>
<evidence type="ECO:0000313" key="2">
    <source>
        <dbReference type="EMBL" id="BAF40324.1"/>
    </source>
</evidence>